<reference evidence="1" key="1">
    <citation type="submission" date="2023-04" db="EMBL/GenBank/DDBJ databases">
        <title>Draft Genome sequencing of Naganishia species isolated from polar environments using Oxford Nanopore Technology.</title>
        <authorList>
            <person name="Leo P."/>
            <person name="Venkateswaran K."/>
        </authorList>
    </citation>
    <scope>NUCLEOTIDE SEQUENCE</scope>
    <source>
        <strain evidence="1">MNA-CCFEE 5261</strain>
    </source>
</reference>
<sequence length="169" mass="18480">MIATLGLNTGAPYHLFLYSIALGGSVFHSFVVSPLAFKHLPRQEFGNLQNKVFPTYFIGQAVVPLVLGLTSPFRLCPFLTGVLAVSGIAGALNYLVLLPICRNIKEQRDKLVANKLHETIEGGEVKPSDKYTELNKTFGMYHGISSLLNILSIASLAIYGTVMSKRLVR</sequence>
<protein>
    <submittedName>
        <fullName evidence="1">Uncharacterized protein</fullName>
    </submittedName>
</protein>
<accession>A0ACC2VRZ7</accession>
<keyword evidence="2" id="KW-1185">Reference proteome</keyword>
<dbReference type="Proteomes" id="UP001241377">
    <property type="component" value="Unassembled WGS sequence"/>
</dbReference>
<organism evidence="1 2">
    <name type="scientific">Naganishia cerealis</name>
    <dbReference type="NCBI Taxonomy" id="610337"/>
    <lineage>
        <taxon>Eukaryota</taxon>
        <taxon>Fungi</taxon>
        <taxon>Dikarya</taxon>
        <taxon>Basidiomycota</taxon>
        <taxon>Agaricomycotina</taxon>
        <taxon>Tremellomycetes</taxon>
        <taxon>Filobasidiales</taxon>
        <taxon>Filobasidiaceae</taxon>
        <taxon>Naganishia</taxon>
    </lineage>
</organism>
<evidence type="ECO:0000313" key="2">
    <source>
        <dbReference type="Proteomes" id="UP001241377"/>
    </source>
</evidence>
<proteinExistence type="predicted"/>
<dbReference type="EMBL" id="JASBWR010000056">
    <property type="protein sequence ID" value="KAJ9101551.1"/>
    <property type="molecule type" value="Genomic_DNA"/>
</dbReference>
<comment type="caution">
    <text evidence="1">The sequence shown here is derived from an EMBL/GenBank/DDBJ whole genome shotgun (WGS) entry which is preliminary data.</text>
</comment>
<gene>
    <name evidence="1" type="ORF">QFC19_005048</name>
</gene>
<name>A0ACC2VRZ7_9TREE</name>
<evidence type="ECO:0000313" key="1">
    <source>
        <dbReference type="EMBL" id="KAJ9101551.1"/>
    </source>
</evidence>